<evidence type="ECO:0000313" key="7">
    <source>
        <dbReference type="EMBL" id="MBA9024596.1"/>
    </source>
</evidence>
<keyword evidence="8" id="KW-1185">Reference proteome</keyword>
<dbReference type="InterPro" id="IPR029063">
    <property type="entry name" value="SAM-dependent_MTases_sf"/>
</dbReference>
<comment type="caution">
    <text evidence="7">The sequence shown here is derived from an EMBL/GenBank/DDBJ whole genome shotgun (WGS) entry which is preliminary data.</text>
</comment>
<name>A0ABR6CI48_9HYPH</name>
<proteinExistence type="inferred from homology"/>
<feature type="region of interest" description="Disordered" evidence="5">
    <location>
        <begin position="319"/>
        <end position="363"/>
    </location>
</feature>
<dbReference type="EC" id="2.1.1.-" evidence="4"/>
<dbReference type="InterPro" id="IPR001091">
    <property type="entry name" value="RM_Methyltransferase"/>
</dbReference>
<comment type="similarity">
    <text evidence="4">Belongs to the N(4)/N(6)-methyltransferase family.</text>
</comment>
<dbReference type="PRINTS" id="PR00508">
    <property type="entry name" value="S21N4MTFRASE"/>
</dbReference>
<evidence type="ECO:0000256" key="5">
    <source>
        <dbReference type="SAM" id="MobiDB-lite"/>
    </source>
</evidence>
<feature type="domain" description="DNA methylase N-4/N-6" evidence="6">
    <location>
        <begin position="80"/>
        <end position="289"/>
    </location>
</feature>
<protein>
    <recommendedName>
        <fullName evidence="4">Methyltransferase</fullName>
        <ecNumber evidence="4">2.1.1.-</ecNumber>
    </recommendedName>
</protein>
<feature type="compositionally biased region" description="Polar residues" evidence="5">
    <location>
        <begin position="321"/>
        <end position="331"/>
    </location>
</feature>
<keyword evidence="2" id="KW-0808">Transferase</keyword>
<dbReference type="GO" id="GO:0008168">
    <property type="term" value="F:methyltransferase activity"/>
    <property type="evidence" value="ECO:0007669"/>
    <property type="project" value="UniProtKB-KW"/>
</dbReference>
<dbReference type="SUPFAM" id="SSF53335">
    <property type="entry name" value="S-adenosyl-L-methionine-dependent methyltransferases"/>
    <property type="match status" value="1"/>
</dbReference>
<evidence type="ECO:0000256" key="3">
    <source>
        <dbReference type="ARBA" id="ARBA00047942"/>
    </source>
</evidence>
<sequence length="384" mass="42230">MLISPDFLRRNEEVFVVSNKQGAGSFDDARARSNHPEVEMIAIDRLIEPKRALRKVTERHVEAVARSIGHATLMRGETARLVAIDPPYNVGIASIMGLGGTRYREFTEASGEMSPEQFEQFLTSSLSAMSEHLVPGGLIYSFMDWKHIETLLAAGRGLDYELLNLAVWNKMKGGMGSLYRSAHELCAVFKKPGASHLNNIELGRHGRNRTNVWDVPGFNSFGRERNKRLADHPTVKPVDLIADIIKDASQRGDIVIDGFCGSGTMLIAAEKTGRVARCVELDPLYVDVALRRFEERFGIEALHADTGLGFHAISEMRRAENSGQTDGSDTLDTCPLNDGSSVMPASAQQVGLGQSNPPVPRRRRVPTWLKEPSVVASKVQGGRV</sequence>
<feature type="compositionally biased region" description="Polar residues" evidence="5">
    <location>
        <begin position="346"/>
        <end position="356"/>
    </location>
</feature>
<dbReference type="RefSeq" id="WP_182576200.1">
    <property type="nucleotide sequence ID" value="NZ_JACJHY010000071.1"/>
</dbReference>
<dbReference type="InterPro" id="IPR002941">
    <property type="entry name" value="DNA_methylase_N4/N6"/>
</dbReference>
<evidence type="ECO:0000259" key="6">
    <source>
        <dbReference type="Pfam" id="PF01555"/>
    </source>
</evidence>
<dbReference type="GO" id="GO:0032259">
    <property type="term" value="P:methylation"/>
    <property type="evidence" value="ECO:0007669"/>
    <property type="project" value="UniProtKB-KW"/>
</dbReference>
<dbReference type="Proteomes" id="UP000587524">
    <property type="component" value="Unassembled WGS sequence"/>
</dbReference>
<accession>A0ABR6CI48</accession>
<evidence type="ECO:0000256" key="2">
    <source>
        <dbReference type="ARBA" id="ARBA00022679"/>
    </source>
</evidence>
<organism evidence="7 8">
    <name type="scientific">Aminobacter ciceronei</name>
    <dbReference type="NCBI Taxonomy" id="150723"/>
    <lineage>
        <taxon>Bacteria</taxon>
        <taxon>Pseudomonadati</taxon>
        <taxon>Pseudomonadota</taxon>
        <taxon>Alphaproteobacteria</taxon>
        <taxon>Hyphomicrobiales</taxon>
        <taxon>Phyllobacteriaceae</taxon>
        <taxon>Aminobacter</taxon>
    </lineage>
</organism>
<dbReference type="Gene3D" id="3.40.50.150">
    <property type="entry name" value="Vaccinia Virus protein VP39"/>
    <property type="match status" value="1"/>
</dbReference>
<evidence type="ECO:0000313" key="8">
    <source>
        <dbReference type="Proteomes" id="UP000587524"/>
    </source>
</evidence>
<dbReference type="Pfam" id="PF01555">
    <property type="entry name" value="N6_N4_Mtase"/>
    <property type="match status" value="1"/>
</dbReference>
<keyword evidence="1 7" id="KW-0489">Methyltransferase</keyword>
<comment type="catalytic activity">
    <reaction evidence="3">
        <text>a 2'-deoxyadenosine in DNA + S-adenosyl-L-methionine = an N(6)-methyl-2'-deoxyadenosine in DNA + S-adenosyl-L-homocysteine + H(+)</text>
        <dbReference type="Rhea" id="RHEA:15197"/>
        <dbReference type="Rhea" id="RHEA-COMP:12418"/>
        <dbReference type="Rhea" id="RHEA-COMP:12419"/>
        <dbReference type="ChEBI" id="CHEBI:15378"/>
        <dbReference type="ChEBI" id="CHEBI:57856"/>
        <dbReference type="ChEBI" id="CHEBI:59789"/>
        <dbReference type="ChEBI" id="CHEBI:90615"/>
        <dbReference type="ChEBI" id="CHEBI:90616"/>
        <dbReference type="EC" id="2.1.1.72"/>
    </reaction>
</comment>
<reference evidence="7 8" key="1">
    <citation type="submission" date="2020-08" db="EMBL/GenBank/DDBJ databases">
        <title>Genomic Encyclopedia of Type Strains, Phase IV (KMG-IV): sequencing the most valuable type-strain genomes for metagenomic binning, comparative biology and taxonomic classification.</title>
        <authorList>
            <person name="Goeker M."/>
        </authorList>
    </citation>
    <scope>NUCLEOTIDE SEQUENCE [LARGE SCALE GENOMIC DNA]</scope>
    <source>
        <strain evidence="7 8">DSM 17455</strain>
    </source>
</reference>
<evidence type="ECO:0000256" key="4">
    <source>
        <dbReference type="RuleBase" id="RU362026"/>
    </source>
</evidence>
<dbReference type="EMBL" id="JACJHZ010000071">
    <property type="protein sequence ID" value="MBA9024596.1"/>
    <property type="molecule type" value="Genomic_DNA"/>
</dbReference>
<evidence type="ECO:0000256" key="1">
    <source>
        <dbReference type="ARBA" id="ARBA00022603"/>
    </source>
</evidence>
<gene>
    <name evidence="7" type="ORF">HNQ97_006636</name>
</gene>